<organism evidence="2 3">
    <name type="scientific">Ruminococcus flavefaciens</name>
    <dbReference type="NCBI Taxonomy" id="1265"/>
    <lineage>
        <taxon>Bacteria</taxon>
        <taxon>Bacillati</taxon>
        <taxon>Bacillota</taxon>
        <taxon>Clostridia</taxon>
        <taxon>Eubacteriales</taxon>
        <taxon>Oscillospiraceae</taxon>
        <taxon>Ruminococcus</taxon>
    </lineage>
</organism>
<accession>A0A1K1P0H5</accession>
<reference evidence="2 3" key="1">
    <citation type="submission" date="2016-11" db="EMBL/GenBank/DDBJ databases">
        <authorList>
            <person name="Jaros S."/>
            <person name="Januszkiewicz K."/>
            <person name="Wedrychowicz H."/>
        </authorList>
    </citation>
    <scope>NUCLEOTIDE SEQUENCE [LARGE SCALE GENOMIC DNA]</scope>
    <source>
        <strain evidence="2 3">YL228</strain>
    </source>
</reference>
<feature type="transmembrane region" description="Helical" evidence="1">
    <location>
        <begin position="180"/>
        <end position="199"/>
    </location>
</feature>
<dbReference type="EMBL" id="FPIP01000006">
    <property type="protein sequence ID" value="SFW41009.1"/>
    <property type="molecule type" value="Genomic_DNA"/>
</dbReference>
<proteinExistence type="predicted"/>
<evidence type="ECO:0000313" key="2">
    <source>
        <dbReference type="EMBL" id="SFW41009.1"/>
    </source>
</evidence>
<dbReference type="Proteomes" id="UP000183461">
    <property type="component" value="Unassembled WGS sequence"/>
</dbReference>
<keyword evidence="1" id="KW-1133">Transmembrane helix</keyword>
<dbReference type="AlphaFoldDB" id="A0A1K1P0H5"/>
<evidence type="ECO:0000256" key="1">
    <source>
        <dbReference type="SAM" id="Phobius"/>
    </source>
</evidence>
<sequence>MGKFQNTNNELMARISAVNDLIKSNYITPPPERFALTQPEISIKQCRTSAFLSLLSCTMLAIGTLLSPRFSIFRLLLPVGLLVSSIISFISISTMKKFRIDVNGQEITVKGKTCHSSEIDCIKGTVMNSMKIVSGGKDIITFSKTLDNCGELIKWARCNHVEIHDDGANDPKKSQKARELIIALSILLGIVLGILFVFLSRM</sequence>
<feature type="transmembrane region" description="Helical" evidence="1">
    <location>
        <begin position="72"/>
        <end position="92"/>
    </location>
</feature>
<protein>
    <submittedName>
        <fullName evidence="2">Uncharacterized protein</fullName>
    </submittedName>
</protein>
<feature type="transmembrane region" description="Helical" evidence="1">
    <location>
        <begin position="48"/>
        <end position="66"/>
    </location>
</feature>
<gene>
    <name evidence="2" type="ORF">SAMN02910280_2395</name>
</gene>
<name>A0A1K1P0H5_RUMFL</name>
<keyword evidence="1" id="KW-0812">Transmembrane</keyword>
<dbReference type="RefSeq" id="WP_143186571.1">
    <property type="nucleotide sequence ID" value="NZ_FPIP01000006.1"/>
</dbReference>
<keyword evidence="1" id="KW-0472">Membrane</keyword>
<evidence type="ECO:0000313" key="3">
    <source>
        <dbReference type="Proteomes" id="UP000183461"/>
    </source>
</evidence>